<gene>
    <name evidence="1" type="ORF">CGOC_LOCUS8524</name>
</gene>
<keyword evidence="2" id="KW-1185">Reference proteome</keyword>
<reference evidence="1 2" key="1">
    <citation type="submission" date="2018-11" db="EMBL/GenBank/DDBJ databases">
        <authorList>
            <consortium name="Pathogen Informatics"/>
        </authorList>
    </citation>
    <scope>NUCLEOTIDE SEQUENCE [LARGE SCALE GENOMIC DNA]</scope>
</reference>
<name>A0A3P7M5Z1_CYLGO</name>
<evidence type="ECO:0000313" key="2">
    <source>
        <dbReference type="Proteomes" id="UP000271889"/>
    </source>
</evidence>
<protein>
    <submittedName>
        <fullName evidence="1">Uncharacterized protein</fullName>
    </submittedName>
</protein>
<proteinExistence type="predicted"/>
<dbReference type="AlphaFoldDB" id="A0A3P7M5Z1"/>
<accession>A0A3P7M5Z1</accession>
<organism evidence="1 2">
    <name type="scientific">Cylicostephanus goldi</name>
    <name type="common">Nematode worm</name>
    <dbReference type="NCBI Taxonomy" id="71465"/>
    <lineage>
        <taxon>Eukaryota</taxon>
        <taxon>Metazoa</taxon>
        <taxon>Ecdysozoa</taxon>
        <taxon>Nematoda</taxon>
        <taxon>Chromadorea</taxon>
        <taxon>Rhabditida</taxon>
        <taxon>Rhabditina</taxon>
        <taxon>Rhabditomorpha</taxon>
        <taxon>Strongyloidea</taxon>
        <taxon>Strongylidae</taxon>
        <taxon>Cylicostephanus</taxon>
    </lineage>
</organism>
<dbReference type="Proteomes" id="UP000271889">
    <property type="component" value="Unassembled WGS sequence"/>
</dbReference>
<sequence>MVEVNYVSPNGKLLKENYGVGGGDKITKYVGVSDESSLAKSAENEYKLWNYSGYEGSFTGWLVPVVKAGGSVRLRDKERPEGVYYVTGVEIEFGQSGAKRKVTLGRRLG</sequence>
<dbReference type="EMBL" id="UYRV01104326">
    <property type="protein sequence ID" value="VDN19287.1"/>
    <property type="molecule type" value="Genomic_DNA"/>
</dbReference>
<evidence type="ECO:0000313" key="1">
    <source>
        <dbReference type="EMBL" id="VDN19287.1"/>
    </source>
</evidence>